<organism evidence="2 3">
    <name type="scientific">Roseobacter sinensis</name>
    <dbReference type="NCBI Taxonomy" id="2931391"/>
    <lineage>
        <taxon>Bacteria</taxon>
        <taxon>Pseudomonadati</taxon>
        <taxon>Pseudomonadota</taxon>
        <taxon>Alphaproteobacteria</taxon>
        <taxon>Rhodobacterales</taxon>
        <taxon>Roseobacteraceae</taxon>
        <taxon>Roseobacter</taxon>
    </lineage>
</organism>
<sequence>MPLIRTRADIDDILGGPTPAEEELLARCLAGEPCHLGDEVPLKGTPDPQVHIRADVLRYLITGGCEEHPTADWGVDVYGAHVTGLLDLSLATARGVTGLILCRFEAPILARQANLQLLILNHSVFPRLNAQGAQVTGDVFLRDTTAEDTVDIGGGIIGGQLACDNSEFKATSGHALNFQGTQINSDVFLRDIVAKSTVHLAGSTIGGYLDSTGASLKPASGDALNAHSARVRGSIVFRNIEATATVNISGATIDGQLSCMGAGFNASSGTALGAQGAQIADGFFFRDVTTDGGLVDLNSAHADTLVDDPGSWPSKDKLILDGFTYTRIENTAFPRVKDRLDWLAKGSTWGHEFLPQPYVQLAKVYREIGHDKDAQSVLFDLERQRRRHHREQSRIAPTGDIDVALKGLWRDMTNLWRLAIDLLLRLIVGYGIRPFRSLWILGGMTLLATWLAHMAWEEGSMAPNSAVILTSDDWSALENTVPSPAETWSARDGPGRDWATFNRYAYGADLVIPIIDLGQTDAWAPSTNREVWGQRLWRYGFFLSIAGWIVTALGAAAITGIIRRE</sequence>
<evidence type="ECO:0000313" key="3">
    <source>
        <dbReference type="Proteomes" id="UP001208690"/>
    </source>
</evidence>
<keyword evidence="1" id="KW-0472">Membrane</keyword>
<evidence type="ECO:0008006" key="4">
    <source>
        <dbReference type="Google" id="ProtNLM"/>
    </source>
</evidence>
<evidence type="ECO:0000313" key="2">
    <source>
        <dbReference type="EMBL" id="MCV3272529.1"/>
    </source>
</evidence>
<comment type="caution">
    <text evidence="2">The sequence shown here is derived from an EMBL/GenBank/DDBJ whole genome shotgun (WGS) entry which is preliminary data.</text>
</comment>
<keyword evidence="1" id="KW-0812">Transmembrane</keyword>
<keyword evidence="1" id="KW-1133">Transmembrane helix</keyword>
<feature type="transmembrane region" description="Helical" evidence="1">
    <location>
        <begin position="539"/>
        <end position="562"/>
    </location>
</feature>
<keyword evidence="3" id="KW-1185">Reference proteome</keyword>
<protein>
    <recommendedName>
        <fullName evidence="4">Membrane-associated oxidoreductase</fullName>
    </recommendedName>
</protein>
<dbReference type="RefSeq" id="WP_263844849.1">
    <property type="nucleotide sequence ID" value="NZ_JALIEB010000009.1"/>
</dbReference>
<proteinExistence type="predicted"/>
<evidence type="ECO:0000256" key="1">
    <source>
        <dbReference type="SAM" id="Phobius"/>
    </source>
</evidence>
<gene>
    <name evidence="2" type="ORF">MUB52_13910</name>
</gene>
<name>A0ABT3BGM0_9RHOB</name>
<reference evidence="2 3" key="1">
    <citation type="submission" date="2022-04" db="EMBL/GenBank/DDBJ databases">
        <title>Roseobacter sp. WL0113 is a bacterium isolated from neritic sediment.</title>
        <authorList>
            <person name="Wang L."/>
            <person name="He W."/>
            <person name="Zhang D.-F."/>
        </authorList>
    </citation>
    <scope>NUCLEOTIDE SEQUENCE [LARGE SCALE GENOMIC DNA]</scope>
    <source>
        <strain evidence="2 3">WL0113</strain>
    </source>
</reference>
<dbReference type="Proteomes" id="UP001208690">
    <property type="component" value="Unassembled WGS sequence"/>
</dbReference>
<accession>A0ABT3BGM0</accession>
<dbReference type="EMBL" id="JALIEB010000009">
    <property type="protein sequence ID" value="MCV3272529.1"/>
    <property type="molecule type" value="Genomic_DNA"/>
</dbReference>